<accession>A0A8K0EHT2</accession>
<feature type="transmembrane region" description="Helical" evidence="8">
    <location>
        <begin position="69"/>
        <end position="91"/>
    </location>
</feature>
<dbReference type="AlphaFoldDB" id="A0A8K0EHT2"/>
<dbReference type="InterPro" id="IPR020846">
    <property type="entry name" value="MFS_dom"/>
</dbReference>
<keyword evidence="5 8" id="KW-1133">Transmembrane helix</keyword>
<gene>
    <name evidence="10" type="primary">SVOP</name>
    <name evidence="10" type="ORF">BLAG_LOCUS13415</name>
</gene>
<feature type="region of interest" description="Disordered" evidence="7">
    <location>
        <begin position="1"/>
        <end position="38"/>
    </location>
</feature>
<feature type="transmembrane region" description="Helical" evidence="8">
    <location>
        <begin position="193"/>
        <end position="214"/>
    </location>
</feature>
<organism evidence="10 11">
    <name type="scientific">Branchiostoma lanceolatum</name>
    <name type="common">Common lancelet</name>
    <name type="synonym">Amphioxus lanceolatum</name>
    <dbReference type="NCBI Taxonomy" id="7740"/>
    <lineage>
        <taxon>Eukaryota</taxon>
        <taxon>Metazoa</taxon>
        <taxon>Chordata</taxon>
        <taxon>Cephalochordata</taxon>
        <taxon>Leptocardii</taxon>
        <taxon>Amphioxiformes</taxon>
        <taxon>Branchiostomatidae</taxon>
        <taxon>Branchiostoma</taxon>
    </lineage>
</organism>
<dbReference type="Pfam" id="PF00083">
    <property type="entry name" value="Sugar_tr"/>
    <property type="match status" value="1"/>
</dbReference>
<evidence type="ECO:0000313" key="10">
    <source>
        <dbReference type="EMBL" id="CAH1253764.1"/>
    </source>
</evidence>
<dbReference type="PANTHER" id="PTHR23511:SF45">
    <property type="entry name" value="SVOP LIKE"/>
    <property type="match status" value="1"/>
</dbReference>
<evidence type="ECO:0000256" key="5">
    <source>
        <dbReference type="ARBA" id="ARBA00022989"/>
    </source>
</evidence>
<feature type="transmembrane region" description="Helical" evidence="8">
    <location>
        <begin position="103"/>
        <end position="121"/>
    </location>
</feature>
<comment type="similarity">
    <text evidence="2">Belongs to the major facilitator superfamily.</text>
</comment>
<dbReference type="Gene3D" id="1.20.1250.20">
    <property type="entry name" value="MFS general substrate transporter like domains"/>
    <property type="match status" value="1"/>
</dbReference>
<keyword evidence="3" id="KW-0813">Transport</keyword>
<dbReference type="PANTHER" id="PTHR23511">
    <property type="entry name" value="SYNAPTIC VESICLE GLYCOPROTEIN 2"/>
    <property type="match status" value="1"/>
</dbReference>
<protein>
    <submittedName>
        <fullName evidence="10">SVOP protein</fullName>
    </submittedName>
</protein>
<feature type="domain" description="Major facilitator superfamily (MFS) profile" evidence="9">
    <location>
        <begin position="67"/>
        <end position="495"/>
    </location>
</feature>
<name>A0A8K0EHT2_BRALA</name>
<keyword evidence="6 8" id="KW-0472">Membrane</keyword>
<sequence length="518" mass="57841">MWLEMDVKHRTPRSRTSSMGSDEDDESRQPLLVNDDTEDPGVVDADSMRFFTVEDAVEWVGFGRFQVMIIFFEGAFSISNAMAVMMIAVLAPVLRCEWWLENWQVALFTTMMFAGMLVFSVPFGSVADTYGRWPALWMVAFGMLCFNLLTAFSPNYYWVVILRTMLGVTFAGAPQMDTLLLEFMPSKYRAKAYLIYAVFWSLGGTGAILLAYAVVPRLGWRYLIVFSCIPAFFVLVFFKALPESVRYYMAAGKRIKALQVLERMARLNRTTLPPGKLVKSSEAPRGTMKELFKRKHLRTLIQDIILWCGAGALYYGIVLVSSEIMESKASCTGSAVPGSSDAIPCSCKPLTSKDYISMIVSTYGEFIQIPINLFLVDLIGRKLTMTLNLALVCAFFLLLNLCVSTAWTTFFLFGVRAFISGTFGMVYLYTAEYFPTNVRALAIGTCSTVARVGAMTTPFIAQVLLNYSLSMALYVYGGLAGFCCLVALLLPQDTMGRKLQDDVQVVSTDTQQRREEAA</sequence>
<feature type="transmembrane region" description="Helical" evidence="8">
    <location>
        <begin position="133"/>
        <end position="150"/>
    </location>
</feature>
<reference evidence="10" key="1">
    <citation type="submission" date="2022-01" db="EMBL/GenBank/DDBJ databases">
        <authorList>
            <person name="Braso-Vives M."/>
        </authorList>
    </citation>
    <scope>NUCLEOTIDE SEQUENCE</scope>
</reference>
<dbReference type="EMBL" id="OV696687">
    <property type="protein sequence ID" value="CAH1253764.1"/>
    <property type="molecule type" value="Genomic_DNA"/>
</dbReference>
<evidence type="ECO:0000256" key="7">
    <source>
        <dbReference type="SAM" id="MobiDB-lite"/>
    </source>
</evidence>
<evidence type="ECO:0000256" key="8">
    <source>
        <dbReference type="SAM" id="Phobius"/>
    </source>
</evidence>
<evidence type="ECO:0000256" key="2">
    <source>
        <dbReference type="ARBA" id="ARBA00008335"/>
    </source>
</evidence>
<keyword evidence="4 8" id="KW-0812">Transmembrane</keyword>
<evidence type="ECO:0000313" key="11">
    <source>
        <dbReference type="Proteomes" id="UP000838412"/>
    </source>
</evidence>
<comment type="subcellular location">
    <subcellularLocation>
        <location evidence="1">Membrane</location>
        <topology evidence="1">Multi-pass membrane protein</topology>
    </subcellularLocation>
</comment>
<feature type="transmembrane region" description="Helical" evidence="8">
    <location>
        <begin position="220"/>
        <end position="241"/>
    </location>
</feature>
<evidence type="ECO:0000256" key="6">
    <source>
        <dbReference type="ARBA" id="ARBA00023136"/>
    </source>
</evidence>
<dbReference type="PROSITE" id="PS50850">
    <property type="entry name" value="MFS"/>
    <property type="match status" value="1"/>
</dbReference>
<dbReference type="Proteomes" id="UP000838412">
    <property type="component" value="Chromosome 2"/>
</dbReference>
<feature type="transmembrane region" description="Helical" evidence="8">
    <location>
        <begin position="471"/>
        <end position="490"/>
    </location>
</feature>
<evidence type="ECO:0000259" key="9">
    <source>
        <dbReference type="PROSITE" id="PS50850"/>
    </source>
</evidence>
<feature type="transmembrane region" description="Helical" evidence="8">
    <location>
        <begin position="413"/>
        <end position="429"/>
    </location>
</feature>
<dbReference type="GO" id="GO:0016020">
    <property type="term" value="C:membrane"/>
    <property type="evidence" value="ECO:0007669"/>
    <property type="project" value="UniProtKB-SubCell"/>
</dbReference>
<dbReference type="InterPro" id="IPR005828">
    <property type="entry name" value="MFS_sugar_transport-like"/>
</dbReference>
<dbReference type="OrthoDB" id="4139357at2759"/>
<evidence type="ECO:0000256" key="4">
    <source>
        <dbReference type="ARBA" id="ARBA00022692"/>
    </source>
</evidence>
<evidence type="ECO:0000256" key="3">
    <source>
        <dbReference type="ARBA" id="ARBA00022448"/>
    </source>
</evidence>
<proteinExistence type="inferred from homology"/>
<feature type="transmembrane region" description="Helical" evidence="8">
    <location>
        <begin position="387"/>
        <end position="407"/>
    </location>
</feature>
<evidence type="ECO:0000256" key="1">
    <source>
        <dbReference type="ARBA" id="ARBA00004141"/>
    </source>
</evidence>
<dbReference type="SUPFAM" id="SSF103473">
    <property type="entry name" value="MFS general substrate transporter"/>
    <property type="match status" value="1"/>
</dbReference>
<keyword evidence="11" id="KW-1185">Reference proteome</keyword>
<dbReference type="GO" id="GO:0022857">
    <property type="term" value="F:transmembrane transporter activity"/>
    <property type="evidence" value="ECO:0007669"/>
    <property type="project" value="InterPro"/>
</dbReference>
<feature type="transmembrane region" description="Helical" evidence="8">
    <location>
        <begin position="297"/>
        <end position="317"/>
    </location>
</feature>
<dbReference type="InterPro" id="IPR036259">
    <property type="entry name" value="MFS_trans_sf"/>
</dbReference>